<dbReference type="RefSeq" id="WP_068532252.1">
    <property type="nucleotide sequence ID" value="NZ_LVJH01000017.1"/>
</dbReference>
<dbReference type="STRING" id="494026.PGLA_10370"/>
<comment type="caution">
    <text evidence="1">The sequence shown here is derived from an EMBL/GenBank/DDBJ whole genome shotgun (WGS) entry which is preliminary data.</text>
</comment>
<proteinExistence type="predicted"/>
<dbReference type="InterPro" id="IPR021637">
    <property type="entry name" value="DUF3243"/>
</dbReference>
<dbReference type="InterPro" id="IPR038292">
    <property type="entry name" value="YmfJ/YflH_sf"/>
</dbReference>
<sequence length="119" mass="13545">MSEHNHVVNKDGALDMTKVDDVLNRISESRKDGILCDFELFQNYLSKRINLGKSIGLSDEQLVNMAQKIAGYLSDNEEPRNREEKLLQELWKVGTLAERHSLSHLLVKLAQSSTPQLLQ</sequence>
<dbReference type="AlphaFoldDB" id="A0A168L429"/>
<gene>
    <name evidence="1" type="ORF">PGLA_10370</name>
</gene>
<keyword evidence="2" id="KW-1185">Reference proteome</keyword>
<evidence type="ECO:0000313" key="2">
    <source>
        <dbReference type="Proteomes" id="UP000076967"/>
    </source>
</evidence>
<dbReference type="Proteomes" id="UP000076967">
    <property type="component" value="Unassembled WGS sequence"/>
</dbReference>
<dbReference type="Pfam" id="PF11588">
    <property type="entry name" value="DUF3243"/>
    <property type="match status" value="1"/>
</dbReference>
<evidence type="ECO:0000313" key="1">
    <source>
        <dbReference type="EMBL" id="OAB42857.1"/>
    </source>
</evidence>
<organism evidence="1 2">
    <name type="scientific">Paenibacillus glacialis</name>
    <dbReference type="NCBI Taxonomy" id="494026"/>
    <lineage>
        <taxon>Bacteria</taxon>
        <taxon>Bacillati</taxon>
        <taxon>Bacillota</taxon>
        <taxon>Bacilli</taxon>
        <taxon>Bacillales</taxon>
        <taxon>Paenibacillaceae</taxon>
        <taxon>Paenibacillus</taxon>
    </lineage>
</organism>
<dbReference type="OrthoDB" id="2418090at2"/>
<reference evidence="1 2" key="1">
    <citation type="submission" date="2016-03" db="EMBL/GenBank/DDBJ databases">
        <title>Draft genome sequence of Paenibacillus glacialis DSM 22343.</title>
        <authorList>
            <person name="Shin S.-K."/>
            <person name="Yi H."/>
        </authorList>
    </citation>
    <scope>NUCLEOTIDE SEQUENCE [LARGE SCALE GENOMIC DNA]</scope>
    <source>
        <strain evidence="1 2">DSM 22343</strain>
    </source>
</reference>
<dbReference type="EMBL" id="LVJH01000017">
    <property type="protein sequence ID" value="OAB42857.1"/>
    <property type="molecule type" value="Genomic_DNA"/>
</dbReference>
<protein>
    <recommendedName>
        <fullName evidence="3">DUF3243 domain-containing protein</fullName>
    </recommendedName>
</protein>
<dbReference type="Gene3D" id="1.10.760.20">
    <property type="entry name" value="Protein of unknown function DUF3243"/>
    <property type="match status" value="1"/>
</dbReference>
<name>A0A168L429_9BACL</name>
<accession>A0A168L429</accession>
<evidence type="ECO:0008006" key="3">
    <source>
        <dbReference type="Google" id="ProtNLM"/>
    </source>
</evidence>